<gene>
    <name evidence="4" type="ORF">HGRIS_012877</name>
</gene>
<accession>A0ABR3ITN7</accession>
<evidence type="ECO:0000256" key="2">
    <source>
        <dbReference type="SAM" id="Phobius"/>
    </source>
</evidence>
<protein>
    <submittedName>
        <fullName evidence="4">Uncharacterized protein</fullName>
    </submittedName>
</protein>
<keyword evidence="2" id="KW-0472">Membrane</keyword>
<keyword evidence="5" id="KW-1185">Reference proteome</keyword>
<feature type="compositionally biased region" description="Polar residues" evidence="1">
    <location>
        <begin position="160"/>
        <end position="174"/>
    </location>
</feature>
<organism evidence="4 5">
    <name type="scientific">Hohenbuehelia grisea</name>
    <dbReference type="NCBI Taxonomy" id="104357"/>
    <lineage>
        <taxon>Eukaryota</taxon>
        <taxon>Fungi</taxon>
        <taxon>Dikarya</taxon>
        <taxon>Basidiomycota</taxon>
        <taxon>Agaricomycotina</taxon>
        <taxon>Agaricomycetes</taxon>
        <taxon>Agaricomycetidae</taxon>
        <taxon>Agaricales</taxon>
        <taxon>Pleurotineae</taxon>
        <taxon>Pleurotaceae</taxon>
        <taxon>Hohenbuehelia</taxon>
    </lineage>
</organism>
<evidence type="ECO:0000256" key="1">
    <source>
        <dbReference type="SAM" id="MobiDB-lite"/>
    </source>
</evidence>
<evidence type="ECO:0000256" key="3">
    <source>
        <dbReference type="SAM" id="SignalP"/>
    </source>
</evidence>
<name>A0ABR3ITN7_9AGAR</name>
<keyword evidence="3" id="KW-0732">Signal</keyword>
<feature type="chain" id="PRO_5045752383" evidence="3">
    <location>
        <begin position="25"/>
        <end position="282"/>
    </location>
</feature>
<feature type="region of interest" description="Disordered" evidence="1">
    <location>
        <begin position="160"/>
        <end position="180"/>
    </location>
</feature>
<feature type="region of interest" description="Disordered" evidence="1">
    <location>
        <begin position="257"/>
        <end position="282"/>
    </location>
</feature>
<feature type="transmembrane region" description="Helical" evidence="2">
    <location>
        <begin position="215"/>
        <end position="238"/>
    </location>
</feature>
<dbReference type="Gene3D" id="1.20.5.510">
    <property type="entry name" value="Single helix bin"/>
    <property type="match status" value="1"/>
</dbReference>
<comment type="caution">
    <text evidence="4">The sequence shown here is derived from an EMBL/GenBank/DDBJ whole genome shotgun (WGS) entry which is preliminary data.</text>
</comment>
<feature type="signal peptide" evidence="3">
    <location>
        <begin position="1"/>
        <end position="24"/>
    </location>
</feature>
<sequence>MLSRMGTTFALLAFIVSVFYGAAAQTTSATCMSSFNWALNSRKQSPCVVASYLLGTCSDQPYNVEALPENSHYSGPTLATANSCQCSTVVYSLLSACGECQNRTIQSWSTWTTNCPHVDISTFAEPIPAGTKIPGWAYFDVKAHDQFDVDLAKQNANSTSYTESSAAPKPTSSFIPPPSSAVTKTSSSAAAASSAAAPSSNSASAASGISPRNDAIIGGIVGGILGLILVGGIALWFLHRQREVKDKGQLLESPVMSHTQAPSGNIPPTRGSVGAEKLSCRR</sequence>
<keyword evidence="2" id="KW-0812">Transmembrane</keyword>
<dbReference type="Proteomes" id="UP001556367">
    <property type="component" value="Unassembled WGS sequence"/>
</dbReference>
<keyword evidence="2" id="KW-1133">Transmembrane helix</keyword>
<evidence type="ECO:0000313" key="4">
    <source>
        <dbReference type="EMBL" id="KAL0946690.1"/>
    </source>
</evidence>
<proteinExistence type="predicted"/>
<dbReference type="EMBL" id="JASNQZ010000015">
    <property type="protein sequence ID" value="KAL0946690.1"/>
    <property type="molecule type" value="Genomic_DNA"/>
</dbReference>
<evidence type="ECO:0000313" key="5">
    <source>
        <dbReference type="Proteomes" id="UP001556367"/>
    </source>
</evidence>
<reference evidence="5" key="1">
    <citation type="submission" date="2024-06" db="EMBL/GenBank/DDBJ databases">
        <title>Multi-omics analyses provide insights into the biosynthesis of the anticancer antibiotic pleurotin in Hohenbuehelia grisea.</title>
        <authorList>
            <person name="Weaver J.A."/>
            <person name="Alberti F."/>
        </authorList>
    </citation>
    <scope>NUCLEOTIDE SEQUENCE [LARGE SCALE GENOMIC DNA]</scope>
    <source>
        <strain evidence="5">T-177</strain>
    </source>
</reference>